<feature type="transmembrane region" description="Helical" evidence="1">
    <location>
        <begin position="28"/>
        <end position="47"/>
    </location>
</feature>
<feature type="transmembrane region" description="Helical" evidence="1">
    <location>
        <begin position="189"/>
        <end position="206"/>
    </location>
</feature>
<keyword evidence="1" id="KW-0812">Transmembrane</keyword>
<comment type="caution">
    <text evidence="2">The sequence shown here is derived from an EMBL/GenBank/DDBJ whole genome shotgun (WGS) entry which is preliminary data.</text>
</comment>
<name>A0A3N1CXR3_9ACTN</name>
<dbReference type="OrthoDB" id="4350047at2"/>
<sequence>MTENEPRTGNEPRHEAPYKSLGERLKPVIGIIAPTTLITTMLIYFGYVATQARFQQFGVNLDLVNLASTDLLFYGSEAVYIGILGLAVIALIPVGLYLAGKWVISDPRRDRAAFWISLVLCWAGILLLIGALLAIFVPHVRGIWRGRAEIPLALTLSALLLRYALWLWQARAAHRPHAVRTLSKEAFDFCRGILLVLLLAGLFWTANNAAKRFGEMGAESMADNLKGKPRVVLFLQEPIYDLDLPTNVKVLDTGKEMKFRYRYSGLRLLVESDDRLFLAPAAWTPGTNRGILVIPNTSDIRLLLFPPQ</sequence>
<feature type="transmembrane region" description="Helical" evidence="1">
    <location>
        <begin position="78"/>
        <end position="100"/>
    </location>
</feature>
<keyword evidence="1" id="KW-1133">Transmembrane helix</keyword>
<organism evidence="2 3">
    <name type="scientific">Actinocorallia herbida</name>
    <dbReference type="NCBI Taxonomy" id="58109"/>
    <lineage>
        <taxon>Bacteria</taxon>
        <taxon>Bacillati</taxon>
        <taxon>Actinomycetota</taxon>
        <taxon>Actinomycetes</taxon>
        <taxon>Streptosporangiales</taxon>
        <taxon>Thermomonosporaceae</taxon>
        <taxon>Actinocorallia</taxon>
    </lineage>
</organism>
<gene>
    <name evidence="2" type="ORF">EDD29_3622</name>
</gene>
<dbReference type="EMBL" id="RJKE01000001">
    <property type="protein sequence ID" value="ROO86061.1"/>
    <property type="molecule type" value="Genomic_DNA"/>
</dbReference>
<protein>
    <submittedName>
        <fullName evidence="2">Uncharacterized protein</fullName>
    </submittedName>
</protein>
<dbReference type="AlphaFoldDB" id="A0A3N1CXR3"/>
<dbReference type="Proteomes" id="UP000272400">
    <property type="component" value="Unassembled WGS sequence"/>
</dbReference>
<feature type="transmembrane region" description="Helical" evidence="1">
    <location>
        <begin position="112"/>
        <end position="138"/>
    </location>
</feature>
<proteinExistence type="predicted"/>
<accession>A0A3N1CXR3</accession>
<feature type="transmembrane region" description="Helical" evidence="1">
    <location>
        <begin position="150"/>
        <end position="168"/>
    </location>
</feature>
<keyword evidence="3" id="KW-1185">Reference proteome</keyword>
<keyword evidence="1" id="KW-0472">Membrane</keyword>
<evidence type="ECO:0000313" key="3">
    <source>
        <dbReference type="Proteomes" id="UP000272400"/>
    </source>
</evidence>
<evidence type="ECO:0000256" key="1">
    <source>
        <dbReference type="SAM" id="Phobius"/>
    </source>
</evidence>
<dbReference type="RefSeq" id="WP_123665499.1">
    <property type="nucleotide sequence ID" value="NZ_RJKE01000001.1"/>
</dbReference>
<evidence type="ECO:0000313" key="2">
    <source>
        <dbReference type="EMBL" id="ROO86061.1"/>
    </source>
</evidence>
<reference evidence="2 3" key="1">
    <citation type="submission" date="2018-11" db="EMBL/GenBank/DDBJ databases">
        <title>Sequencing the genomes of 1000 actinobacteria strains.</title>
        <authorList>
            <person name="Klenk H.-P."/>
        </authorList>
    </citation>
    <scope>NUCLEOTIDE SEQUENCE [LARGE SCALE GENOMIC DNA]</scope>
    <source>
        <strain evidence="2 3">DSM 44254</strain>
    </source>
</reference>